<keyword evidence="3" id="KW-0418">Kinase</keyword>
<evidence type="ECO:0000259" key="2">
    <source>
        <dbReference type="Pfam" id="PF06580"/>
    </source>
</evidence>
<feature type="domain" description="Signal transduction histidine kinase internal region" evidence="2">
    <location>
        <begin position="164"/>
        <end position="242"/>
    </location>
</feature>
<name>A0A1Z4VM79_9GAMM</name>
<protein>
    <submittedName>
        <fullName evidence="3">Sensory transduction protein kinase AlgZ</fullName>
    </submittedName>
</protein>
<dbReference type="InterPro" id="IPR010559">
    <property type="entry name" value="Sig_transdc_His_kin_internal"/>
</dbReference>
<dbReference type="AlphaFoldDB" id="A0A1Z4VM79"/>
<gene>
    <name evidence="3" type="ORF">FOKN1_0322</name>
</gene>
<keyword evidence="1" id="KW-0812">Transmembrane</keyword>
<accession>A0A1Z4VM79</accession>
<dbReference type="PANTHER" id="PTHR34220:SF7">
    <property type="entry name" value="SENSOR HISTIDINE KINASE YPDA"/>
    <property type="match status" value="1"/>
</dbReference>
<keyword evidence="4" id="KW-1185">Reference proteome</keyword>
<keyword evidence="1" id="KW-0472">Membrane</keyword>
<organism evidence="3 4">
    <name type="scientific">Thiohalobacter thiocyanaticus</name>
    <dbReference type="NCBI Taxonomy" id="585455"/>
    <lineage>
        <taxon>Bacteria</taxon>
        <taxon>Pseudomonadati</taxon>
        <taxon>Pseudomonadota</taxon>
        <taxon>Gammaproteobacteria</taxon>
        <taxon>Thiohalobacterales</taxon>
        <taxon>Thiohalobacteraceae</taxon>
        <taxon>Thiohalobacter</taxon>
    </lineage>
</organism>
<dbReference type="OrthoDB" id="2514702at2"/>
<dbReference type="PANTHER" id="PTHR34220">
    <property type="entry name" value="SENSOR HISTIDINE KINASE YPDA"/>
    <property type="match status" value="1"/>
</dbReference>
<dbReference type="EMBL" id="AP018052">
    <property type="protein sequence ID" value="BAZ92726.1"/>
    <property type="molecule type" value="Genomic_DNA"/>
</dbReference>
<keyword evidence="3" id="KW-0808">Transferase</keyword>
<dbReference type="Pfam" id="PF06580">
    <property type="entry name" value="His_kinase"/>
    <property type="match status" value="1"/>
</dbReference>
<feature type="transmembrane region" description="Helical" evidence="1">
    <location>
        <begin position="23"/>
        <end position="45"/>
    </location>
</feature>
<keyword evidence="1" id="KW-1133">Transmembrane helix</keyword>
<feature type="transmembrane region" description="Helical" evidence="1">
    <location>
        <begin position="90"/>
        <end position="110"/>
    </location>
</feature>
<sequence>METPANNAAGLPQGDAGFLPDFCAIRAVFAVVVSAQMLAFVLALAGSPLGALWWSELGLVSLFVQWVALSCTAALCLARRWLLRLPPRRAGVLAYGLILLIVLGLSELAFRLLPAYGAMEANGDGHMDYLIRNLAIAAIVAALLLRYFFVRHQWQMQVAAEAQARVEALAARIRPHFLFNSLNTIAALTRSRPALAEEVVQDLAELFRAGMKEVQARIPLSEELTIARRYLNIERLRLGERLQVEWTEKNLPLDEAVPPLILQPLIENAVYHGIEPRGEGGCIHILATYNKGRLRLEVRNPLPPQSDPPRRAGNRMALENIRQRLLLVFGAQARLETEQRDGQYRVRMLIPLERAA</sequence>
<dbReference type="GO" id="GO:0016020">
    <property type="term" value="C:membrane"/>
    <property type="evidence" value="ECO:0007669"/>
    <property type="project" value="InterPro"/>
</dbReference>
<proteinExistence type="predicted"/>
<dbReference type="InterPro" id="IPR050640">
    <property type="entry name" value="Bact_2-comp_sensor_kinase"/>
</dbReference>
<evidence type="ECO:0000256" key="1">
    <source>
        <dbReference type="SAM" id="Phobius"/>
    </source>
</evidence>
<dbReference type="Proteomes" id="UP000218765">
    <property type="component" value="Chromosome"/>
</dbReference>
<feature type="transmembrane region" description="Helical" evidence="1">
    <location>
        <begin position="57"/>
        <end position="78"/>
    </location>
</feature>
<dbReference type="KEGG" id="ttc:FOKN1_0322"/>
<evidence type="ECO:0000313" key="3">
    <source>
        <dbReference type="EMBL" id="BAZ92726.1"/>
    </source>
</evidence>
<feature type="transmembrane region" description="Helical" evidence="1">
    <location>
        <begin position="130"/>
        <end position="149"/>
    </location>
</feature>
<dbReference type="Gene3D" id="3.30.565.10">
    <property type="entry name" value="Histidine kinase-like ATPase, C-terminal domain"/>
    <property type="match status" value="1"/>
</dbReference>
<evidence type="ECO:0000313" key="4">
    <source>
        <dbReference type="Proteomes" id="UP000218765"/>
    </source>
</evidence>
<dbReference type="GO" id="GO:0000155">
    <property type="term" value="F:phosphorelay sensor kinase activity"/>
    <property type="evidence" value="ECO:0007669"/>
    <property type="project" value="InterPro"/>
</dbReference>
<dbReference type="SUPFAM" id="SSF55874">
    <property type="entry name" value="ATPase domain of HSP90 chaperone/DNA topoisomerase II/histidine kinase"/>
    <property type="match status" value="1"/>
</dbReference>
<reference evidence="3 4" key="1">
    <citation type="submission" date="2017-05" db="EMBL/GenBank/DDBJ databases">
        <title>Thiocyanate degradation by Thiohalobacter thiocyanaticus FOKN1.</title>
        <authorList>
            <person name="Oshiki M."/>
            <person name="Fukushima T."/>
            <person name="Kawano S."/>
            <person name="Nakagawa J."/>
        </authorList>
    </citation>
    <scope>NUCLEOTIDE SEQUENCE [LARGE SCALE GENOMIC DNA]</scope>
    <source>
        <strain evidence="3 4">FOKN1</strain>
    </source>
</reference>
<dbReference type="RefSeq" id="WP_096364067.1">
    <property type="nucleotide sequence ID" value="NZ_AP018052.1"/>
</dbReference>
<dbReference type="InterPro" id="IPR036890">
    <property type="entry name" value="HATPase_C_sf"/>
</dbReference>